<dbReference type="GO" id="GO:0006508">
    <property type="term" value="P:proteolysis"/>
    <property type="evidence" value="ECO:0007669"/>
    <property type="project" value="InterPro"/>
</dbReference>
<organism evidence="2 3">
    <name type="scientific">Candidatus Amesbacteria bacterium GW2011_GWA2_42_12</name>
    <dbReference type="NCBI Taxonomy" id="1618356"/>
    <lineage>
        <taxon>Bacteria</taxon>
        <taxon>Candidatus Amesiibacteriota</taxon>
    </lineage>
</organism>
<evidence type="ECO:0000259" key="1">
    <source>
        <dbReference type="PROSITE" id="PS50990"/>
    </source>
</evidence>
<dbReference type="PROSITE" id="PS50990">
    <property type="entry name" value="PEPTIDASE_C39"/>
    <property type="match status" value="1"/>
</dbReference>
<evidence type="ECO:0000313" key="2">
    <source>
        <dbReference type="EMBL" id="KKS31110.1"/>
    </source>
</evidence>
<accession>A0A0G0Y2Z5</accession>
<comment type="caution">
    <text evidence="2">The sequence shown here is derived from an EMBL/GenBank/DDBJ whole genome shotgun (WGS) entry which is preliminary data.</text>
</comment>
<dbReference type="GO" id="GO:0005524">
    <property type="term" value="F:ATP binding"/>
    <property type="evidence" value="ECO:0007669"/>
    <property type="project" value="InterPro"/>
</dbReference>
<feature type="domain" description="Peptidase C39" evidence="1">
    <location>
        <begin position="28"/>
        <end position="157"/>
    </location>
</feature>
<reference evidence="2 3" key="1">
    <citation type="journal article" date="2015" name="Nature">
        <title>rRNA introns, odd ribosomes, and small enigmatic genomes across a large radiation of phyla.</title>
        <authorList>
            <person name="Brown C.T."/>
            <person name="Hug L.A."/>
            <person name="Thomas B.C."/>
            <person name="Sharon I."/>
            <person name="Castelle C.J."/>
            <person name="Singh A."/>
            <person name="Wilkins M.J."/>
            <person name="Williams K.H."/>
            <person name="Banfield J.F."/>
        </authorList>
    </citation>
    <scope>NUCLEOTIDE SEQUENCE [LARGE SCALE GENOMIC DNA]</scope>
</reference>
<dbReference type="AlphaFoldDB" id="A0A0G0Y2Z5"/>
<dbReference type="GO" id="GO:0008233">
    <property type="term" value="F:peptidase activity"/>
    <property type="evidence" value="ECO:0007669"/>
    <property type="project" value="InterPro"/>
</dbReference>
<dbReference type="Proteomes" id="UP000034160">
    <property type="component" value="Unassembled WGS sequence"/>
</dbReference>
<dbReference type="EMBL" id="LCCN01000022">
    <property type="protein sequence ID" value="KKS31110.1"/>
    <property type="molecule type" value="Genomic_DNA"/>
</dbReference>
<gene>
    <name evidence="2" type="ORF">UU93_C0022G0006</name>
</gene>
<dbReference type="GO" id="GO:0016020">
    <property type="term" value="C:membrane"/>
    <property type="evidence" value="ECO:0007669"/>
    <property type="project" value="InterPro"/>
</dbReference>
<dbReference type="InterPro" id="IPR005074">
    <property type="entry name" value="Peptidase_C39"/>
</dbReference>
<proteinExistence type="predicted"/>
<dbReference type="Gene3D" id="3.90.70.10">
    <property type="entry name" value="Cysteine proteinases"/>
    <property type="match status" value="1"/>
</dbReference>
<dbReference type="STRING" id="1618356.UU93_C0022G0006"/>
<sequence>MVGHRPLKASIGVRVPARQLMIKIKPFRQKTGLCGPAVLKMVLAYYGVEKTEQELAKLTKCDPELGIGGEKMLEVVRKMELDGYIKDHASLEDLEELVVKQQIPVIVDWFSEDDGHYSVVVDIDSENIYLQDPEVGHLRAMRRGKFYRVWFDFPGENIQSITDLTIRRMIVIVNK</sequence>
<evidence type="ECO:0000313" key="3">
    <source>
        <dbReference type="Proteomes" id="UP000034160"/>
    </source>
</evidence>
<protein>
    <recommendedName>
        <fullName evidence="1">Peptidase C39 domain-containing protein</fullName>
    </recommendedName>
</protein>
<name>A0A0G0Y2Z5_9BACT</name>
<dbReference type="Pfam" id="PF03412">
    <property type="entry name" value="Peptidase_C39"/>
    <property type="match status" value="1"/>
</dbReference>